<dbReference type="Proteomes" id="UP000305267">
    <property type="component" value="Unassembled WGS sequence"/>
</dbReference>
<dbReference type="AlphaFoldDB" id="A0A5C4LLF1"/>
<comment type="caution">
    <text evidence="2">The sequence shown here is derived from an EMBL/GenBank/DDBJ whole genome shotgun (WGS) entry which is preliminary data.</text>
</comment>
<reference evidence="2 3" key="1">
    <citation type="submission" date="2019-06" db="EMBL/GenBank/DDBJ databases">
        <title>Genome of Methylobacterium sp. 17Sr1-39.</title>
        <authorList>
            <person name="Seo T."/>
        </authorList>
    </citation>
    <scope>NUCLEOTIDE SEQUENCE [LARGE SCALE GENOMIC DNA]</scope>
    <source>
        <strain evidence="2 3">17Sr1-39</strain>
    </source>
</reference>
<protein>
    <submittedName>
        <fullName evidence="2">Uncharacterized protein</fullName>
    </submittedName>
</protein>
<sequence length="188" mass="20299">MSAVLASYVKMSTLVDGTMRIVLDVEPSAAADAFSLLGSPGTSIALARITKEAATAHDRRQQETAEQRSNHSAQGEADRLRVSEGSRPASASPASERKPVSLAGKVAMTCGSLTFQHWLKHSRPSLWDTAGYNCGQRGKPLTDVEVAAEVVRIFCGVESRREISGDAYANDRWGSLTAEFEMWQRDAA</sequence>
<name>A0A5C4LLF1_9HYPH</name>
<organism evidence="2 3">
    <name type="scientific">Methylobacterium terricola</name>
    <dbReference type="NCBI Taxonomy" id="2583531"/>
    <lineage>
        <taxon>Bacteria</taxon>
        <taxon>Pseudomonadati</taxon>
        <taxon>Pseudomonadota</taxon>
        <taxon>Alphaproteobacteria</taxon>
        <taxon>Hyphomicrobiales</taxon>
        <taxon>Methylobacteriaceae</taxon>
        <taxon>Methylobacterium</taxon>
    </lineage>
</organism>
<dbReference type="RefSeq" id="WP_139034414.1">
    <property type="nucleotide sequence ID" value="NZ_VDDA01000002.1"/>
</dbReference>
<evidence type="ECO:0000313" key="3">
    <source>
        <dbReference type="Proteomes" id="UP000305267"/>
    </source>
</evidence>
<feature type="region of interest" description="Disordered" evidence="1">
    <location>
        <begin position="53"/>
        <end position="100"/>
    </location>
</feature>
<gene>
    <name evidence="2" type="ORF">FF100_04655</name>
</gene>
<feature type="compositionally biased region" description="Low complexity" evidence="1">
    <location>
        <begin position="85"/>
        <end position="94"/>
    </location>
</feature>
<keyword evidence="3" id="KW-1185">Reference proteome</keyword>
<dbReference type="EMBL" id="VDDA01000002">
    <property type="protein sequence ID" value="TNC14873.1"/>
    <property type="molecule type" value="Genomic_DNA"/>
</dbReference>
<evidence type="ECO:0000256" key="1">
    <source>
        <dbReference type="SAM" id="MobiDB-lite"/>
    </source>
</evidence>
<dbReference type="OrthoDB" id="8282842at2"/>
<evidence type="ECO:0000313" key="2">
    <source>
        <dbReference type="EMBL" id="TNC14873.1"/>
    </source>
</evidence>
<feature type="compositionally biased region" description="Basic and acidic residues" evidence="1">
    <location>
        <begin position="53"/>
        <end position="69"/>
    </location>
</feature>
<accession>A0A5C4LLF1</accession>
<proteinExistence type="predicted"/>